<dbReference type="SFLD" id="SFLDS00029">
    <property type="entry name" value="Radical_SAM"/>
    <property type="match status" value="1"/>
</dbReference>
<dbReference type="InterPro" id="IPR007197">
    <property type="entry name" value="rSAM"/>
</dbReference>
<evidence type="ECO:0000313" key="9">
    <source>
        <dbReference type="Proteomes" id="UP000731907"/>
    </source>
</evidence>
<dbReference type="EMBL" id="JAAATX020000006">
    <property type="protein sequence ID" value="MBU9698197.1"/>
    <property type="molecule type" value="Genomic_DNA"/>
</dbReference>
<evidence type="ECO:0000313" key="8">
    <source>
        <dbReference type="EMBL" id="MBU9698197.1"/>
    </source>
</evidence>
<protein>
    <submittedName>
        <fullName evidence="8">Radical SAM protein</fullName>
    </submittedName>
</protein>
<evidence type="ECO:0000256" key="5">
    <source>
        <dbReference type="ARBA" id="ARBA00023014"/>
    </source>
</evidence>
<feature type="domain" description="4Fe4S-binding SPASM" evidence="7">
    <location>
        <begin position="218"/>
        <end position="290"/>
    </location>
</feature>
<evidence type="ECO:0000256" key="2">
    <source>
        <dbReference type="ARBA" id="ARBA00022691"/>
    </source>
</evidence>
<name>A0ABS6J3V4_9RHOB</name>
<keyword evidence="3" id="KW-0479">Metal-binding</keyword>
<dbReference type="Pfam" id="PF13186">
    <property type="entry name" value="SPASM"/>
    <property type="match status" value="1"/>
</dbReference>
<feature type="domain" description="Radical SAM core" evidence="6">
    <location>
        <begin position="32"/>
        <end position="138"/>
    </location>
</feature>
<sequence>MYIGREMYSPLTDPARQRELFAQTVGRVEVETHSYCNRRCDYCPNVVGDRLGPNVRIKPAIWEKLLRDLAEVGYSRFLVLNSYNEPLYDRAILDRIAEARAALPRARIMIYTNGDYLTPSYVDDLAAAGLDYMHVSIHLKQGDKYSDVYVLNRIAEIAHRTGLQARFSQIRPNDSIIARFDTPKLEMETRAINFDRHGNDRGGLLPDLSPENPRTDPCNFVFQHFHMGYTGNVVPCCHIRSDRPEHAKHVIGNLDRAETIFDIFFGAKAAAWRRGLIHDRAKTGPCATCTAPVILNQPNWRELLQNAYQRHVAPLEGQAAT</sequence>
<evidence type="ECO:0000259" key="7">
    <source>
        <dbReference type="Pfam" id="PF13186"/>
    </source>
</evidence>
<reference evidence="8 9" key="1">
    <citation type="submission" date="2021-06" db="EMBL/GenBank/DDBJ databases">
        <title>Rhodobacteraceae bacterium strain HSP-20.</title>
        <authorList>
            <person name="Chen W.-M."/>
        </authorList>
    </citation>
    <scope>NUCLEOTIDE SEQUENCE [LARGE SCALE GENOMIC DNA]</scope>
    <source>
        <strain evidence="8 9">HSP-20</strain>
    </source>
</reference>
<dbReference type="PANTHER" id="PTHR11228:SF7">
    <property type="entry name" value="PQQA PEPTIDE CYCLASE"/>
    <property type="match status" value="1"/>
</dbReference>
<dbReference type="InterPro" id="IPR013785">
    <property type="entry name" value="Aldolase_TIM"/>
</dbReference>
<gene>
    <name evidence="8" type="ORF">GU927_010110</name>
</gene>
<keyword evidence="5" id="KW-0411">Iron-sulfur</keyword>
<dbReference type="InterPro" id="IPR050377">
    <property type="entry name" value="Radical_SAM_PqqE_MftC-like"/>
</dbReference>
<dbReference type="PANTHER" id="PTHR11228">
    <property type="entry name" value="RADICAL SAM DOMAIN PROTEIN"/>
    <property type="match status" value="1"/>
</dbReference>
<dbReference type="Proteomes" id="UP000731907">
    <property type="component" value="Unassembled WGS sequence"/>
</dbReference>
<dbReference type="SUPFAM" id="SSF102114">
    <property type="entry name" value="Radical SAM enzymes"/>
    <property type="match status" value="1"/>
</dbReference>
<dbReference type="RefSeq" id="WP_161762314.1">
    <property type="nucleotide sequence ID" value="NZ_JAAATX020000006.1"/>
</dbReference>
<accession>A0ABS6J3V4</accession>
<proteinExistence type="predicted"/>
<evidence type="ECO:0000256" key="4">
    <source>
        <dbReference type="ARBA" id="ARBA00023004"/>
    </source>
</evidence>
<organism evidence="8 9">
    <name type="scientific">Paragemmobacter amnigenus</name>
    <dbReference type="NCBI Taxonomy" id="2852097"/>
    <lineage>
        <taxon>Bacteria</taxon>
        <taxon>Pseudomonadati</taxon>
        <taxon>Pseudomonadota</taxon>
        <taxon>Alphaproteobacteria</taxon>
        <taxon>Rhodobacterales</taxon>
        <taxon>Paracoccaceae</taxon>
        <taxon>Paragemmobacter</taxon>
    </lineage>
</organism>
<comment type="caution">
    <text evidence="8">The sequence shown here is derived from an EMBL/GenBank/DDBJ whole genome shotgun (WGS) entry which is preliminary data.</text>
</comment>
<evidence type="ECO:0000256" key="1">
    <source>
        <dbReference type="ARBA" id="ARBA00001966"/>
    </source>
</evidence>
<keyword evidence="2" id="KW-0949">S-adenosyl-L-methionine</keyword>
<evidence type="ECO:0000256" key="3">
    <source>
        <dbReference type="ARBA" id="ARBA00022723"/>
    </source>
</evidence>
<dbReference type="Gene3D" id="3.20.20.70">
    <property type="entry name" value="Aldolase class I"/>
    <property type="match status" value="1"/>
</dbReference>
<comment type="cofactor">
    <cofactor evidence="1">
        <name>[4Fe-4S] cluster</name>
        <dbReference type="ChEBI" id="CHEBI:49883"/>
    </cofactor>
</comment>
<dbReference type="CDD" id="cd21109">
    <property type="entry name" value="SPASM"/>
    <property type="match status" value="1"/>
</dbReference>
<keyword evidence="9" id="KW-1185">Reference proteome</keyword>
<evidence type="ECO:0000259" key="6">
    <source>
        <dbReference type="Pfam" id="PF04055"/>
    </source>
</evidence>
<dbReference type="CDD" id="cd01335">
    <property type="entry name" value="Radical_SAM"/>
    <property type="match status" value="1"/>
</dbReference>
<dbReference type="Pfam" id="PF04055">
    <property type="entry name" value="Radical_SAM"/>
    <property type="match status" value="1"/>
</dbReference>
<dbReference type="InterPro" id="IPR023885">
    <property type="entry name" value="4Fe4S-binding_SPASM_dom"/>
</dbReference>
<keyword evidence="4" id="KW-0408">Iron</keyword>
<dbReference type="InterPro" id="IPR058240">
    <property type="entry name" value="rSAM_sf"/>
</dbReference>